<dbReference type="Gene3D" id="3.40.50.300">
    <property type="entry name" value="P-loop containing nucleotide triphosphate hydrolases"/>
    <property type="match status" value="1"/>
</dbReference>
<dbReference type="InterPro" id="IPR002182">
    <property type="entry name" value="NB-ARC"/>
</dbReference>
<dbReference type="InterPro" id="IPR000157">
    <property type="entry name" value="TIR_dom"/>
</dbReference>
<gene>
    <name evidence="6" type="ORF">ACJRO7_013557</name>
</gene>
<sequence length="1143" mass="129296">MGNHFSKQQLKRVRDSDASSLTISKKQRQEKLVELQSEQCESESPLLLPSSDSSEKIDVLLASGANSDPSTSSTCVYGNNYHVFLSFRGPDTRKGFVSHLYRQLVRVGLYRPNFVFRDDENLCFGEPIAENLLNAIERSKVSIPIISENYAASEWCLRELIHIMECKESGGQIVLPVLYKVKPKDVKHMLGKFGEVFKSGMHRFKEDVKQQGPEALGKALTLRVYESEVFASGHEGELVEELVRVIMGKRQHDFQPHLPVNLVGIDHQVAEVMKLVDIACPETRIIGIWGMGGIGKTTLATIIYNKIFNKFECRSFLKDIRETITRKGVEHVQSRLISDILKIHDHQVYDPNIGINAIQSSCTQKKVLILLDDVDHPNQLDNLIGGCQFSLGSRIIFTSRHKAINCQDKAPLESTYWYELRKMNIENSLLLFSIHAFEKKPPPKQLATLSRNIVAIIGGLPLALTVIGSRLKGEEDQGIWGDMLEKLRNTPDETVQQQLRISYDLLEHAGKQMFLDIACFFIGIDKRIATYIWDCKLYPRIILKELINRSLIYVDDYNELRMHDELRGLGRAIARPADKKLWDCSRLWDEEAMIVLRRKEENENIEALRLDKKGSKEFMERESLKKMPNLKFLHVRDVDFDGDFKGSLSELRWLKWEGCPHSFEATNFHLEKLIVLDLSGSENCISENWRGWSSIKMERLKVLNLSGCPYLRSTPNLSTFKNLEMLILKECAYLEEIDPSIGDVKRLISLNLSHCKSLKKLPEQLGELENLEELVINKTSIKGIPPCIGSLKQLKRLSAVSCLELAEVPTSITSGFSLSLGDYDKWPLIPSSIGKLGELVELDLSRSGITGLPESIGQLNQLKILRISCSRIKRLPRSIGKLQSLQEFDAHGCTSLEGEIHVDKGGLSSLKTLRLEGTKISRLPQNLYQLSSLEHLELIVCGGLESFPKPPFSLSSLGLSCRSNELPSLSHLKHLQELTLHDCESLQSIPKLPSCIRKLDVFECPKLERLPNLSGLEFLSELRLEECNGPEKLDGLEALKSLRVLVLSRVELNLYGFDAEVDNLHAIAGLEKLGSLVMVDISGRKHIQVLDLSKSEHLKQLDVRNCKTLVEIRCPSKFLELFDRRGCESLKIFPDILPYDGLS</sequence>
<comment type="caution">
    <text evidence="6">The sequence shown here is derived from an EMBL/GenBank/DDBJ whole genome shotgun (WGS) entry which is preliminary data.</text>
</comment>
<dbReference type="Pfam" id="PF01582">
    <property type="entry name" value="TIR"/>
    <property type="match status" value="1"/>
</dbReference>
<evidence type="ECO:0000313" key="6">
    <source>
        <dbReference type="EMBL" id="KAL3744312.1"/>
    </source>
</evidence>
<evidence type="ECO:0000313" key="7">
    <source>
        <dbReference type="Proteomes" id="UP001634007"/>
    </source>
</evidence>
<name>A0ABD3KY25_EUCGL</name>
<evidence type="ECO:0000259" key="5">
    <source>
        <dbReference type="PROSITE" id="PS50104"/>
    </source>
</evidence>
<dbReference type="InterPro" id="IPR042197">
    <property type="entry name" value="Apaf_helical"/>
</dbReference>
<dbReference type="SMART" id="SM00255">
    <property type="entry name" value="TIR"/>
    <property type="match status" value="1"/>
</dbReference>
<keyword evidence="2" id="KW-0677">Repeat</keyword>
<evidence type="ECO:0000256" key="2">
    <source>
        <dbReference type="ARBA" id="ARBA00022737"/>
    </source>
</evidence>
<dbReference type="Pfam" id="PF23282">
    <property type="entry name" value="WHD_ROQ1"/>
    <property type="match status" value="1"/>
</dbReference>
<dbReference type="InterPro" id="IPR003591">
    <property type="entry name" value="Leu-rich_rpt_typical-subtyp"/>
</dbReference>
<dbReference type="Pfam" id="PF00931">
    <property type="entry name" value="NB-ARC"/>
    <property type="match status" value="1"/>
</dbReference>
<dbReference type="Gene3D" id="1.10.8.430">
    <property type="entry name" value="Helical domain of apoptotic protease-activating factors"/>
    <property type="match status" value="1"/>
</dbReference>
<dbReference type="Gene3D" id="3.40.50.10140">
    <property type="entry name" value="Toll/interleukin-1 receptor homology (TIR) domain"/>
    <property type="match status" value="1"/>
</dbReference>
<keyword evidence="7" id="KW-1185">Reference proteome</keyword>
<dbReference type="SUPFAM" id="SSF52058">
    <property type="entry name" value="L domain-like"/>
    <property type="match status" value="2"/>
</dbReference>
<evidence type="ECO:0000256" key="4">
    <source>
        <dbReference type="SAM" id="MobiDB-lite"/>
    </source>
</evidence>
<keyword evidence="1" id="KW-0433">Leucine-rich repeat</keyword>
<dbReference type="PANTHER" id="PTHR11017">
    <property type="entry name" value="LEUCINE-RICH REPEAT-CONTAINING PROTEIN"/>
    <property type="match status" value="1"/>
</dbReference>
<dbReference type="InterPro" id="IPR058192">
    <property type="entry name" value="WHD_ROQ1-like"/>
</dbReference>
<dbReference type="EMBL" id="JBJKBG010000003">
    <property type="protein sequence ID" value="KAL3744312.1"/>
    <property type="molecule type" value="Genomic_DNA"/>
</dbReference>
<feature type="region of interest" description="Disordered" evidence="4">
    <location>
        <begin position="1"/>
        <end position="28"/>
    </location>
</feature>
<dbReference type="InterPro" id="IPR035897">
    <property type="entry name" value="Toll_tir_struct_dom_sf"/>
</dbReference>
<dbReference type="Gene3D" id="3.80.10.10">
    <property type="entry name" value="Ribonuclease Inhibitor"/>
    <property type="match status" value="2"/>
</dbReference>
<feature type="domain" description="TIR" evidence="5">
    <location>
        <begin position="79"/>
        <end position="212"/>
    </location>
</feature>
<evidence type="ECO:0000256" key="3">
    <source>
        <dbReference type="ARBA" id="ARBA00022821"/>
    </source>
</evidence>
<organism evidence="6 7">
    <name type="scientific">Eucalyptus globulus</name>
    <name type="common">Tasmanian blue gum</name>
    <dbReference type="NCBI Taxonomy" id="34317"/>
    <lineage>
        <taxon>Eukaryota</taxon>
        <taxon>Viridiplantae</taxon>
        <taxon>Streptophyta</taxon>
        <taxon>Embryophyta</taxon>
        <taxon>Tracheophyta</taxon>
        <taxon>Spermatophyta</taxon>
        <taxon>Magnoliopsida</taxon>
        <taxon>eudicotyledons</taxon>
        <taxon>Gunneridae</taxon>
        <taxon>Pentapetalae</taxon>
        <taxon>rosids</taxon>
        <taxon>malvids</taxon>
        <taxon>Myrtales</taxon>
        <taxon>Myrtaceae</taxon>
        <taxon>Myrtoideae</taxon>
        <taxon>Eucalypteae</taxon>
        <taxon>Eucalyptus</taxon>
    </lineage>
</organism>
<dbReference type="InterPro" id="IPR055414">
    <property type="entry name" value="LRR_R13L4/SHOC2-like"/>
</dbReference>
<dbReference type="AlphaFoldDB" id="A0ABD3KY25"/>
<dbReference type="PANTHER" id="PTHR11017:SF570">
    <property type="entry name" value="DISEASE RESISTANCE PROTEIN (TIR-NBS CLASS)-RELATED"/>
    <property type="match status" value="1"/>
</dbReference>
<dbReference type="InterPro" id="IPR027417">
    <property type="entry name" value="P-loop_NTPase"/>
</dbReference>
<dbReference type="SUPFAM" id="SSF52200">
    <property type="entry name" value="Toll/Interleukin receptor TIR domain"/>
    <property type="match status" value="1"/>
</dbReference>
<dbReference type="InterPro" id="IPR032675">
    <property type="entry name" value="LRR_dom_sf"/>
</dbReference>
<keyword evidence="3" id="KW-0611">Plant defense</keyword>
<dbReference type="SMART" id="SM00369">
    <property type="entry name" value="LRR_TYP"/>
    <property type="match status" value="3"/>
</dbReference>
<dbReference type="Proteomes" id="UP001634007">
    <property type="component" value="Unassembled WGS sequence"/>
</dbReference>
<proteinExistence type="predicted"/>
<evidence type="ECO:0000256" key="1">
    <source>
        <dbReference type="ARBA" id="ARBA00022614"/>
    </source>
</evidence>
<dbReference type="PRINTS" id="PR00364">
    <property type="entry name" value="DISEASERSIST"/>
</dbReference>
<reference evidence="6 7" key="1">
    <citation type="submission" date="2024-11" db="EMBL/GenBank/DDBJ databases">
        <title>Chromosome-level genome assembly of Eucalyptus globulus Labill. provides insights into its genome evolution.</title>
        <authorList>
            <person name="Li X."/>
        </authorList>
    </citation>
    <scope>NUCLEOTIDE SEQUENCE [LARGE SCALE GENOMIC DNA]</scope>
    <source>
        <strain evidence="6">CL2024</strain>
        <tissue evidence="6">Fresh tender leaves</tissue>
    </source>
</reference>
<dbReference type="Pfam" id="PF23598">
    <property type="entry name" value="LRR_14"/>
    <property type="match status" value="2"/>
</dbReference>
<dbReference type="GO" id="GO:0051707">
    <property type="term" value="P:response to other organism"/>
    <property type="evidence" value="ECO:0007669"/>
    <property type="project" value="UniProtKB-ARBA"/>
</dbReference>
<dbReference type="GO" id="GO:0006952">
    <property type="term" value="P:defense response"/>
    <property type="evidence" value="ECO:0007669"/>
    <property type="project" value="UniProtKB-KW"/>
</dbReference>
<dbReference type="SUPFAM" id="SSF52540">
    <property type="entry name" value="P-loop containing nucleoside triphosphate hydrolases"/>
    <property type="match status" value="1"/>
</dbReference>
<dbReference type="InterPro" id="IPR044974">
    <property type="entry name" value="Disease_R_plants"/>
</dbReference>
<dbReference type="PROSITE" id="PS50104">
    <property type="entry name" value="TIR"/>
    <property type="match status" value="1"/>
</dbReference>
<accession>A0ABD3KY25</accession>
<protein>
    <recommendedName>
        <fullName evidence="5">TIR domain-containing protein</fullName>
    </recommendedName>
</protein>